<evidence type="ECO:0000313" key="5">
    <source>
        <dbReference type="Proteomes" id="UP000491168"/>
    </source>
</evidence>
<dbReference type="Gene3D" id="2.60.40.3080">
    <property type="match status" value="1"/>
</dbReference>
<dbReference type="InterPro" id="IPR021638">
    <property type="entry name" value="DUF3244"/>
</dbReference>
<evidence type="ECO:0000313" key="1">
    <source>
        <dbReference type="EMBL" id="CUO59136.1"/>
    </source>
</evidence>
<dbReference type="Pfam" id="PF11589">
    <property type="entry name" value="DUF3244"/>
    <property type="match status" value="1"/>
</dbReference>
<dbReference type="Proteomes" id="UP000491168">
    <property type="component" value="Unassembled WGS sequence"/>
</dbReference>
<evidence type="ECO:0000313" key="3">
    <source>
        <dbReference type="EMBL" id="UVQ97535.1"/>
    </source>
</evidence>
<reference evidence="1 4" key="1">
    <citation type="submission" date="2015-09" db="EMBL/GenBank/DDBJ databases">
        <authorList>
            <consortium name="Pathogen Informatics"/>
        </authorList>
    </citation>
    <scope>NUCLEOTIDE SEQUENCE [LARGE SCALE GENOMIC DNA]</scope>
    <source>
        <strain evidence="1 4">2789STDY5834880</strain>
    </source>
</reference>
<dbReference type="AlphaFoldDB" id="A0A174GDM8"/>
<gene>
    <name evidence="1" type="ORF">ERS852494_00269</name>
    <name evidence="2" type="ORF">F2Y35_20700</name>
    <name evidence="3" type="ORF">NXW23_03960</name>
</gene>
<dbReference type="EMBL" id="VVYF01000026">
    <property type="protein sequence ID" value="KAA5486741.1"/>
    <property type="molecule type" value="Genomic_DNA"/>
</dbReference>
<dbReference type="EMBL" id="CP103166">
    <property type="protein sequence ID" value="UVQ97535.1"/>
    <property type="molecule type" value="Genomic_DNA"/>
</dbReference>
<organism evidence="1 4">
    <name type="scientific">Bacteroides caccae</name>
    <dbReference type="NCBI Taxonomy" id="47678"/>
    <lineage>
        <taxon>Bacteria</taxon>
        <taxon>Pseudomonadati</taxon>
        <taxon>Bacteroidota</taxon>
        <taxon>Bacteroidia</taxon>
        <taxon>Bacteroidales</taxon>
        <taxon>Bacteroidaceae</taxon>
        <taxon>Bacteroides</taxon>
    </lineage>
</organism>
<dbReference type="EMBL" id="CZAI01000001">
    <property type="protein sequence ID" value="CUO59136.1"/>
    <property type="molecule type" value="Genomic_DNA"/>
</dbReference>
<evidence type="ECO:0000313" key="2">
    <source>
        <dbReference type="EMBL" id="KAA5486741.1"/>
    </source>
</evidence>
<evidence type="ECO:0000313" key="4">
    <source>
        <dbReference type="Proteomes" id="UP000095657"/>
    </source>
</evidence>
<reference evidence="2 5" key="2">
    <citation type="journal article" date="2019" name="Nat. Med.">
        <title>A library of human gut bacterial isolates paired with longitudinal multiomics data enables mechanistic microbiome research.</title>
        <authorList>
            <person name="Poyet M."/>
            <person name="Groussin M."/>
            <person name="Gibbons S.M."/>
            <person name="Avila-Pacheco J."/>
            <person name="Jiang X."/>
            <person name="Kearney S.M."/>
            <person name="Perrotta A.R."/>
            <person name="Berdy B."/>
            <person name="Zhao S."/>
            <person name="Lieberman T.D."/>
            <person name="Swanson P.K."/>
            <person name="Smith M."/>
            <person name="Roesemann S."/>
            <person name="Alexander J.E."/>
            <person name="Rich S.A."/>
            <person name="Livny J."/>
            <person name="Vlamakis H."/>
            <person name="Clish C."/>
            <person name="Bullock K."/>
            <person name="Deik A."/>
            <person name="Scott J."/>
            <person name="Pierce K.A."/>
            <person name="Xavier R.J."/>
            <person name="Alm E.J."/>
        </authorList>
    </citation>
    <scope>NUCLEOTIDE SEQUENCE [LARGE SCALE GENOMIC DNA]</scope>
    <source>
        <strain evidence="2 5">BIOML-A21</strain>
    </source>
</reference>
<protein>
    <submittedName>
        <fullName evidence="2">DUF3244 domain-containing protein</fullName>
    </submittedName>
    <submittedName>
        <fullName evidence="1">Protein of uncharacterized function (DUF3244)</fullName>
    </submittedName>
</protein>
<dbReference type="Proteomes" id="UP000095657">
    <property type="component" value="Unassembled WGS sequence"/>
</dbReference>
<dbReference type="Proteomes" id="UP001060260">
    <property type="component" value="Chromosome"/>
</dbReference>
<proteinExistence type="predicted"/>
<name>A0A174GDM8_9BACE</name>
<sequence length="123" mass="13789">MKAKFLLVFLFAILFQVNIPSSAREMKSLRRIELSCKTQAQHRSIPITPVAFIEDALVTIDLLSTVPTATVVVKDAEGKVVYSSTEWNVDKVNIDLTGEQKGKYTLEIQLPTKVFSGEFELEN</sequence>
<reference evidence="3" key="3">
    <citation type="submission" date="2022-08" db="EMBL/GenBank/DDBJ databases">
        <title>Genome Sequencing of Bacteroides fragilis Group Isolates with Nanopore Technology.</title>
        <authorList>
            <person name="Tisza M.J."/>
            <person name="Smith D."/>
            <person name="Dekker J.P."/>
        </authorList>
    </citation>
    <scope>NUCLEOTIDE SEQUENCE</scope>
    <source>
        <strain evidence="3">BFG-474</strain>
    </source>
</reference>
<dbReference type="RefSeq" id="WP_022043210.1">
    <property type="nucleotide sequence ID" value="NZ_CAXSYJ010000029.1"/>
</dbReference>
<accession>A0A174GDM8</accession>